<organism evidence="2 3">
    <name type="scientific">Flagellimonas marina</name>
    <dbReference type="NCBI Taxonomy" id="1775168"/>
    <lineage>
        <taxon>Bacteria</taxon>
        <taxon>Pseudomonadati</taxon>
        <taxon>Bacteroidota</taxon>
        <taxon>Flavobacteriia</taxon>
        <taxon>Flavobacteriales</taxon>
        <taxon>Flavobacteriaceae</taxon>
        <taxon>Flagellimonas</taxon>
    </lineage>
</organism>
<feature type="domain" description="HEPN AbiU2-like" evidence="1">
    <location>
        <begin position="22"/>
        <end position="166"/>
    </location>
</feature>
<sequence length="202" mass="24097">MSSKISDNIKEHLLGATRIYFVAIENFQYSHYFSSGKNKSEEDYIANSSHLKFISHSLWRISVIETSKLVTDSRNQEFNLHKLIRKVKQSRHVFKDKDFLIAKWEYDIGLIDLEIKTIKDLRDQIYAHTDKVYKQNFRIDFGDLQRVLGNCWRILFDLHYYLLESTYDSTLPYFEGKELDILKVLSIERDKRLNQLYNDGNK</sequence>
<evidence type="ECO:0000313" key="3">
    <source>
        <dbReference type="Proteomes" id="UP001595841"/>
    </source>
</evidence>
<dbReference type="InterPro" id="IPR040704">
    <property type="entry name" value="HEPN_AbiU2"/>
</dbReference>
<evidence type="ECO:0000259" key="1">
    <source>
        <dbReference type="Pfam" id="PF18734"/>
    </source>
</evidence>
<protein>
    <recommendedName>
        <fullName evidence="1">HEPN AbiU2-like domain-containing protein</fullName>
    </recommendedName>
</protein>
<comment type="caution">
    <text evidence="2">The sequence shown here is derived from an EMBL/GenBank/DDBJ whole genome shotgun (WGS) entry which is preliminary data.</text>
</comment>
<proteinExistence type="predicted"/>
<dbReference type="EMBL" id="JBHSCL010000004">
    <property type="protein sequence ID" value="MFC4219396.1"/>
    <property type="molecule type" value="Genomic_DNA"/>
</dbReference>
<reference evidence="3" key="1">
    <citation type="journal article" date="2019" name="Int. J. Syst. Evol. Microbiol.">
        <title>The Global Catalogue of Microorganisms (GCM) 10K type strain sequencing project: providing services to taxonomists for standard genome sequencing and annotation.</title>
        <authorList>
            <consortium name="The Broad Institute Genomics Platform"/>
            <consortium name="The Broad Institute Genome Sequencing Center for Infectious Disease"/>
            <person name="Wu L."/>
            <person name="Ma J."/>
        </authorList>
    </citation>
    <scope>NUCLEOTIDE SEQUENCE [LARGE SCALE GENOMIC DNA]</scope>
    <source>
        <strain evidence="3">CGMCC 1.15774</strain>
    </source>
</reference>
<gene>
    <name evidence="2" type="ORF">ACFOWS_04590</name>
</gene>
<dbReference type="Pfam" id="PF18734">
    <property type="entry name" value="HEPN_AbiU2"/>
    <property type="match status" value="1"/>
</dbReference>
<dbReference type="Proteomes" id="UP001595841">
    <property type="component" value="Unassembled WGS sequence"/>
</dbReference>
<name>A0ABV8PK21_9FLAO</name>
<accession>A0ABV8PK21</accession>
<dbReference type="RefSeq" id="WP_379762786.1">
    <property type="nucleotide sequence ID" value="NZ_JBHSCL010000004.1"/>
</dbReference>
<keyword evidence="3" id="KW-1185">Reference proteome</keyword>
<evidence type="ECO:0000313" key="2">
    <source>
        <dbReference type="EMBL" id="MFC4219396.1"/>
    </source>
</evidence>